<evidence type="ECO:0000259" key="11">
    <source>
        <dbReference type="PROSITE" id="PS50109"/>
    </source>
</evidence>
<dbReference type="SUPFAM" id="SSF52172">
    <property type="entry name" value="CheY-like"/>
    <property type="match status" value="1"/>
</dbReference>
<feature type="modified residue" description="4-aspartylphosphate" evidence="9">
    <location>
        <position position="730"/>
    </location>
</feature>
<dbReference type="Pfam" id="PF06580">
    <property type="entry name" value="His_kinase"/>
    <property type="match status" value="1"/>
</dbReference>
<dbReference type="InterPro" id="IPR036890">
    <property type="entry name" value="HATPase_C_sf"/>
</dbReference>
<feature type="transmembrane region" description="Helical" evidence="10">
    <location>
        <begin position="327"/>
        <end position="350"/>
    </location>
</feature>
<comment type="catalytic activity">
    <reaction evidence="1">
        <text>ATP + protein L-histidine = ADP + protein N-phospho-L-histidine.</text>
        <dbReference type="EC" id="2.7.13.3"/>
    </reaction>
</comment>
<feature type="transmembrane region" description="Helical" evidence="10">
    <location>
        <begin position="362"/>
        <end position="383"/>
    </location>
</feature>
<keyword evidence="14" id="KW-1185">Reference proteome</keyword>
<dbReference type="InterPro" id="IPR005467">
    <property type="entry name" value="His_kinase_dom"/>
</dbReference>
<dbReference type="Gene3D" id="1.10.287.130">
    <property type="match status" value="1"/>
</dbReference>
<dbReference type="RefSeq" id="WP_377555822.1">
    <property type="nucleotide sequence ID" value="NZ_JBHUHQ010000011.1"/>
</dbReference>
<evidence type="ECO:0000256" key="4">
    <source>
        <dbReference type="ARBA" id="ARBA00022679"/>
    </source>
</evidence>
<dbReference type="SUPFAM" id="SSF55874">
    <property type="entry name" value="ATPase domain of HSP90 chaperone/DNA topoisomerase II/histidine kinase"/>
    <property type="match status" value="2"/>
</dbReference>
<keyword evidence="7 13" id="KW-0067">ATP-binding</keyword>
<dbReference type="EC" id="2.7.13.3" evidence="2"/>
<dbReference type="InterPro" id="IPR004358">
    <property type="entry name" value="Sig_transdc_His_kin-like_C"/>
</dbReference>
<comment type="caution">
    <text evidence="13">The sequence shown here is derived from an EMBL/GenBank/DDBJ whole genome shotgun (WGS) entry which is preliminary data.</text>
</comment>
<keyword evidence="10" id="KW-1133">Transmembrane helix</keyword>
<gene>
    <name evidence="13" type="ORF">ACFSJF_05755</name>
</gene>
<feature type="domain" description="Histidine kinase" evidence="11">
    <location>
        <begin position="437"/>
        <end position="652"/>
    </location>
</feature>
<dbReference type="Pfam" id="PF02518">
    <property type="entry name" value="HATPase_c"/>
    <property type="match status" value="2"/>
</dbReference>
<dbReference type="InterPro" id="IPR036097">
    <property type="entry name" value="HisK_dim/P_sf"/>
</dbReference>
<dbReference type="InterPro" id="IPR001789">
    <property type="entry name" value="Sig_transdc_resp-reg_receiver"/>
</dbReference>
<evidence type="ECO:0000313" key="13">
    <source>
        <dbReference type="EMBL" id="MFD2043768.1"/>
    </source>
</evidence>
<dbReference type="InterPro" id="IPR003594">
    <property type="entry name" value="HATPase_dom"/>
</dbReference>
<proteinExistence type="predicted"/>
<accession>A0ABW4VZK2</accession>
<evidence type="ECO:0000256" key="7">
    <source>
        <dbReference type="ARBA" id="ARBA00022840"/>
    </source>
</evidence>
<dbReference type="PRINTS" id="PR00344">
    <property type="entry name" value="BCTRLSENSOR"/>
</dbReference>
<evidence type="ECO:0000256" key="5">
    <source>
        <dbReference type="ARBA" id="ARBA00022741"/>
    </source>
</evidence>
<feature type="transmembrane region" description="Helical" evidence="10">
    <location>
        <begin position="298"/>
        <end position="315"/>
    </location>
</feature>
<evidence type="ECO:0000256" key="8">
    <source>
        <dbReference type="ARBA" id="ARBA00023012"/>
    </source>
</evidence>
<keyword evidence="10" id="KW-0812">Transmembrane</keyword>
<dbReference type="InterPro" id="IPR011623">
    <property type="entry name" value="7TMR_DISM_rcpt_extracell_dom1"/>
</dbReference>
<feature type="transmembrane region" description="Helical" evidence="10">
    <location>
        <begin position="389"/>
        <end position="408"/>
    </location>
</feature>
<dbReference type="Pfam" id="PF07695">
    <property type="entry name" value="7TMR-DISM_7TM"/>
    <property type="match status" value="1"/>
</dbReference>
<keyword evidence="4" id="KW-0808">Transferase</keyword>
<feature type="domain" description="Response regulatory" evidence="12">
    <location>
        <begin position="681"/>
        <end position="797"/>
    </location>
</feature>
<keyword evidence="5" id="KW-0547">Nucleotide-binding</keyword>
<dbReference type="GO" id="GO:0005524">
    <property type="term" value="F:ATP binding"/>
    <property type="evidence" value="ECO:0007669"/>
    <property type="project" value="UniProtKB-KW"/>
</dbReference>
<name>A0ABW4VZK2_9BACI</name>
<dbReference type="InterPro" id="IPR010559">
    <property type="entry name" value="Sig_transdc_His_kin_internal"/>
</dbReference>
<dbReference type="InterPro" id="IPR011006">
    <property type="entry name" value="CheY-like_superfamily"/>
</dbReference>
<dbReference type="SMART" id="SM00387">
    <property type="entry name" value="HATPase_c"/>
    <property type="match status" value="2"/>
</dbReference>
<dbReference type="PROSITE" id="PS50109">
    <property type="entry name" value="HIS_KIN"/>
    <property type="match status" value="1"/>
</dbReference>
<feature type="transmembrane region" description="Helical" evidence="10">
    <location>
        <begin position="262"/>
        <end position="286"/>
    </location>
</feature>
<dbReference type="Proteomes" id="UP001597383">
    <property type="component" value="Unassembled WGS sequence"/>
</dbReference>
<dbReference type="PROSITE" id="PS50110">
    <property type="entry name" value="RESPONSE_REGULATORY"/>
    <property type="match status" value="1"/>
</dbReference>
<dbReference type="CDD" id="cd16922">
    <property type="entry name" value="HATPase_EvgS-ArcB-TorS-like"/>
    <property type="match status" value="1"/>
</dbReference>
<evidence type="ECO:0000256" key="10">
    <source>
        <dbReference type="SAM" id="Phobius"/>
    </source>
</evidence>
<evidence type="ECO:0000256" key="3">
    <source>
        <dbReference type="ARBA" id="ARBA00022553"/>
    </source>
</evidence>
<evidence type="ECO:0000256" key="9">
    <source>
        <dbReference type="PROSITE-ProRule" id="PRU00169"/>
    </source>
</evidence>
<reference evidence="14" key="1">
    <citation type="journal article" date="2019" name="Int. J. Syst. Evol. Microbiol.">
        <title>The Global Catalogue of Microorganisms (GCM) 10K type strain sequencing project: providing services to taxonomists for standard genome sequencing and annotation.</title>
        <authorList>
            <consortium name="The Broad Institute Genomics Platform"/>
            <consortium name="The Broad Institute Genome Sequencing Center for Infectious Disease"/>
            <person name="Wu L."/>
            <person name="Ma J."/>
        </authorList>
    </citation>
    <scope>NUCLEOTIDE SEQUENCE [LARGE SCALE GENOMIC DNA]</scope>
    <source>
        <strain evidence="14">R28</strain>
    </source>
</reference>
<dbReference type="InterPro" id="IPR008979">
    <property type="entry name" value="Galactose-bd-like_sf"/>
</dbReference>
<dbReference type="SMART" id="SM00448">
    <property type="entry name" value="REC"/>
    <property type="match status" value="1"/>
</dbReference>
<dbReference type="PANTHER" id="PTHR43547:SF2">
    <property type="entry name" value="HYBRID SIGNAL TRANSDUCTION HISTIDINE KINASE C"/>
    <property type="match status" value="1"/>
</dbReference>
<keyword evidence="10" id="KW-0472">Membrane</keyword>
<evidence type="ECO:0000256" key="1">
    <source>
        <dbReference type="ARBA" id="ARBA00000085"/>
    </source>
</evidence>
<keyword evidence="6" id="KW-0418">Kinase</keyword>
<evidence type="ECO:0000256" key="6">
    <source>
        <dbReference type="ARBA" id="ARBA00022777"/>
    </source>
</evidence>
<dbReference type="Gene3D" id="3.30.565.10">
    <property type="entry name" value="Histidine kinase-like ATPase, C-terminal domain"/>
    <property type="match status" value="2"/>
</dbReference>
<dbReference type="PANTHER" id="PTHR43547">
    <property type="entry name" value="TWO-COMPONENT HISTIDINE KINASE"/>
    <property type="match status" value="1"/>
</dbReference>
<feature type="transmembrane region" description="Helical" evidence="10">
    <location>
        <begin position="7"/>
        <end position="26"/>
    </location>
</feature>
<protein>
    <recommendedName>
        <fullName evidence="2">histidine kinase</fullName>
        <ecNumber evidence="2">2.7.13.3</ecNumber>
    </recommendedName>
</protein>
<dbReference type="SUPFAM" id="SSF49785">
    <property type="entry name" value="Galactose-binding domain-like"/>
    <property type="match status" value="1"/>
</dbReference>
<sequence>MKQTISIITSVLIIVLTLLGLISKWFGNENVYHIENGVLDLRNWNTMEEGTVKLNGEWEFYKNKLIDPEEFAYYSHEKSYIKVPGNWDSEFTGTKNSIETGTYRLSILVPEKDRFGLQINSIRHASKTFINGEFVGGMGITSSLIDEHSYREGKYLVFPTSKNGLLEIVIHVSNTHGVPNGGIVKSISFGEMNQIISESNRSKFFDGIIVGGYFLLGIIFFFYFVLNKKALDELYFALFCFLQGVYVSTQNEKLIYLFFQDIPMNVLLSIQLSFISLSVLFFLLFINHVFKKHASNRLTKWVASILIIQAIYLGIPKPPSELLNLPVQSIQILFIIIMVIAFIYIIFILIKSIYHRVQGARYLLVAGACFTSYGFSLGLELFLEIDVSHIPLTLFLIMTISFSFFIGYRRILAYEKIDTLSKEVLVQSQIKDQFLLKTTEELITPLHKIIQYSDMLMQGKRGPLKKMQHELVFWINHACKKIYSLVKDFNFVRIHDDKLNLKPVRLELINEMVEELSIFIKEPKKISIEKQIPANLPFVIADESGLRQILFQILQNAITFTKVGKITVSAYQNKDKIHISIEDTGVGMEEEYAERIFENFFQIPQQNNSEREGIGLGLSITKKLVELMGGKIWVDSVPGKGSCFTFSLQVYRSDNEVATSVTEIEPLEYPIKQFNSNHSNVILLVDQNHHQLANMMNLLINQGNSVIACDKGSDAYDLITLDSIELAVIDIKTQDVSGVELTKKIREDFHLAELPILLLSVSGHPFHLPSSVQLGANDVIQKPVDENEFISRIQSLLSIKEAFKESIHNELMYFQGQIAPHFLYNTLNTIIGLSYQDIDKTREALEHLSIYFRSKLDYQKQESLVALEEEIEFVQSYLTIEKLRYGDNLQIVYNIDHDIDTLIPAMTIQPLVENAVQHGLSKKTGGGTLKLSVKKVANQIKIVVEDDGLGISIKKQDELLSSSSSRIGFKNPFEKLKLIKNSSFQLVSKEGKGTKIIILLKS</sequence>
<evidence type="ECO:0000256" key="2">
    <source>
        <dbReference type="ARBA" id="ARBA00012438"/>
    </source>
</evidence>
<feature type="transmembrane region" description="Helical" evidence="10">
    <location>
        <begin position="204"/>
        <end position="226"/>
    </location>
</feature>
<dbReference type="CDD" id="cd00156">
    <property type="entry name" value="REC"/>
    <property type="match status" value="1"/>
</dbReference>
<dbReference type="Gene3D" id="3.40.50.2300">
    <property type="match status" value="1"/>
</dbReference>
<dbReference type="SUPFAM" id="SSF47384">
    <property type="entry name" value="Homodimeric domain of signal transducing histidine kinase"/>
    <property type="match status" value="1"/>
</dbReference>
<dbReference type="EMBL" id="JBHUHQ010000011">
    <property type="protein sequence ID" value="MFD2043768.1"/>
    <property type="molecule type" value="Genomic_DNA"/>
</dbReference>
<dbReference type="Pfam" id="PF00072">
    <property type="entry name" value="Response_reg"/>
    <property type="match status" value="1"/>
</dbReference>
<dbReference type="Gene3D" id="2.60.120.260">
    <property type="entry name" value="Galactose-binding domain-like"/>
    <property type="match status" value="1"/>
</dbReference>
<evidence type="ECO:0000313" key="14">
    <source>
        <dbReference type="Proteomes" id="UP001597383"/>
    </source>
</evidence>
<keyword evidence="8" id="KW-0902">Two-component regulatory system</keyword>
<organism evidence="13 14">
    <name type="scientific">Ornithinibacillus salinisoli</name>
    <dbReference type="NCBI Taxonomy" id="1848459"/>
    <lineage>
        <taxon>Bacteria</taxon>
        <taxon>Bacillati</taxon>
        <taxon>Bacillota</taxon>
        <taxon>Bacilli</taxon>
        <taxon>Bacillales</taxon>
        <taxon>Bacillaceae</taxon>
        <taxon>Ornithinibacillus</taxon>
    </lineage>
</organism>
<keyword evidence="3 9" id="KW-0597">Phosphoprotein</keyword>
<evidence type="ECO:0000259" key="12">
    <source>
        <dbReference type="PROSITE" id="PS50110"/>
    </source>
</evidence>